<keyword evidence="3" id="KW-1185">Reference proteome</keyword>
<proteinExistence type="predicted"/>
<comment type="caution">
    <text evidence="2">The sequence shown here is derived from an EMBL/GenBank/DDBJ whole genome shotgun (WGS) entry which is preliminary data.</text>
</comment>
<accession>A0ABW4B025</accession>
<sequence>MKARAISLFLLVFSSVVSANSQPSQEVIGKAYDLDSGDLLYVERHRYLANKTHEVRYFDPDGKPFARKVLDYSVSENAPSFEQRNDLRGEWIQVTDDGDELLLKYQEKTGETVFDKRFDLSDNLLVDAGFDRYVKNNWQALNAGSSDMSIEYLVPSKLTTVGFNVSKVDCLPETPKGAVCFAIAPQSWWVSLAVDPIIVAYDVSSRNLLRFNGRGNIASAQGKYQSVDIRYEYPEKLAQN</sequence>
<dbReference type="RefSeq" id="WP_377365945.1">
    <property type="nucleotide sequence ID" value="NZ_JBHTMN010000006.1"/>
</dbReference>
<evidence type="ECO:0000313" key="3">
    <source>
        <dbReference type="Proteomes" id="UP001597059"/>
    </source>
</evidence>
<name>A0ABW4B025_9GAMM</name>
<feature type="signal peptide" evidence="1">
    <location>
        <begin position="1"/>
        <end position="19"/>
    </location>
</feature>
<evidence type="ECO:0000256" key="1">
    <source>
        <dbReference type="SAM" id="SignalP"/>
    </source>
</evidence>
<dbReference type="EMBL" id="JBHTMN010000006">
    <property type="protein sequence ID" value="MFD1382770.1"/>
    <property type="molecule type" value="Genomic_DNA"/>
</dbReference>
<gene>
    <name evidence="2" type="ORF">ACFQ45_05310</name>
</gene>
<keyword evidence="1" id="KW-0732">Signal</keyword>
<dbReference type="Proteomes" id="UP001597059">
    <property type="component" value="Unassembled WGS sequence"/>
</dbReference>
<reference evidence="3" key="1">
    <citation type="journal article" date="2019" name="Int. J. Syst. Evol. Microbiol.">
        <title>The Global Catalogue of Microorganisms (GCM) 10K type strain sequencing project: providing services to taxonomists for standard genome sequencing and annotation.</title>
        <authorList>
            <consortium name="The Broad Institute Genomics Platform"/>
            <consortium name="The Broad Institute Genome Sequencing Center for Infectious Disease"/>
            <person name="Wu L."/>
            <person name="Ma J."/>
        </authorList>
    </citation>
    <scope>NUCLEOTIDE SEQUENCE [LARGE SCALE GENOMIC DNA]</scope>
    <source>
        <strain evidence="3">JCM 30774</strain>
    </source>
</reference>
<protein>
    <submittedName>
        <fullName evidence="2">Uncharacterized protein</fullName>
    </submittedName>
</protein>
<feature type="chain" id="PRO_5045654674" evidence="1">
    <location>
        <begin position="20"/>
        <end position="240"/>
    </location>
</feature>
<evidence type="ECO:0000313" key="2">
    <source>
        <dbReference type="EMBL" id="MFD1382770.1"/>
    </source>
</evidence>
<organism evidence="2 3">
    <name type="scientific">Rhodanobacter aciditrophus</name>
    <dbReference type="NCBI Taxonomy" id="1623218"/>
    <lineage>
        <taxon>Bacteria</taxon>
        <taxon>Pseudomonadati</taxon>
        <taxon>Pseudomonadota</taxon>
        <taxon>Gammaproteobacteria</taxon>
        <taxon>Lysobacterales</taxon>
        <taxon>Rhodanobacteraceae</taxon>
        <taxon>Rhodanobacter</taxon>
    </lineage>
</organism>